<feature type="signal peptide" evidence="1">
    <location>
        <begin position="1"/>
        <end position="15"/>
    </location>
</feature>
<reference evidence="2" key="1">
    <citation type="submission" date="2015-12" db="EMBL/GenBank/DDBJ databases">
        <title>Gene expression during late stages of embryo sac development: a critical building block for successful pollen-pistil interactions.</title>
        <authorList>
            <person name="Liu Y."/>
            <person name="Joly V."/>
            <person name="Sabar M."/>
            <person name="Matton D.P."/>
        </authorList>
    </citation>
    <scope>NUCLEOTIDE SEQUENCE</scope>
</reference>
<dbReference type="EMBL" id="GEDG01029269">
    <property type="protein sequence ID" value="JAP12651.1"/>
    <property type="molecule type" value="Transcribed_RNA"/>
</dbReference>
<feature type="non-terminal residue" evidence="2">
    <location>
        <position position="73"/>
    </location>
</feature>
<protein>
    <submittedName>
        <fullName evidence="2">Putative ovule protein</fullName>
    </submittedName>
</protein>
<proteinExistence type="predicted"/>
<keyword evidence="1" id="KW-0732">Signal</keyword>
<name>A0A0V0GZM9_SOLCH</name>
<sequence length="73" mass="8309">MLLIFLSLLSTSMDSSNLKHMHTYVDIIYLCQTGVICDCLTLVFRMQMLSHHSSLTFTFCNSDSFIGSLKLKL</sequence>
<evidence type="ECO:0000313" key="2">
    <source>
        <dbReference type="EMBL" id="JAP12651.1"/>
    </source>
</evidence>
<feature type="chain" id="PRO_5012317066" evidence="1">
    <location>
        <begin position="16"/>
        <end position="73"/>
    </location>
</feature>
<accession>A0A0V0GZM9</accession>
<evidence type="ECO:0000256" key="1">
    <source>
        <dbReference type="SAM" id="SignalP"/>
    </source>
</evidence>
<dbReference type="AlphaFoldDB" id="A0A0V0GZM9"/>
<organism evidence="2">
    <name type="scientific">Solanum chacoense</name>
    <name type="common">Chaco potato</name>
    <dbReference type="NCBI Taxonomy" id="4108"/>
    <lineage>
        <taxon>Eukaryota</taxon>
        <taxon>Viridiplantae</taxon>
        <taxon>Streptophyta</taxon>
        <taxon>Embryophyta</taxon>
        <taxon>Tracheophyta</taxon>
        <taxon>Spermatophyta</taxon>
        <taxon>Magnoliopsida</taxon>
        <taxon>eudicotyledons</taxon>
        <taxon>Gunneridae</taxon>
        <taxon>Pentapetalae</taxon>
        <taxon>asterids</taxon>
        <taxon>lamiids</taxon>
        <taxon>Solanales</taxon>
        <taxon>Solanaceae</taxon>
        <taxon>Solanoideae</taxon>
        <taxon>Solaneae</taxon>
        <taxon>Solanum</taxon>
    </lineage>
</organism>